<keyword evidence="4" id="KW-1185">Reference proteome</keyword>
<dbReference type="Proteomes" id="UP000255265">
    <property type="component" value="Unassembled WGS sequence"/>
</dbReference>
<dbReference type="Gene3D" id="3.30.700.10">
    <property type="entry name" value="Glycoprotein, Type 4 Pilin"/>
    <property type="match status" value="1"/>
</dbReference>
<reference evidence="3 4" key="1">
    <citation type="submission" date="2018-07" db="EMBL/GenBank/DDBJ databases">
        <title>Genomic Encyclopedia of Type Strains, Phase IV (KMG-IV): sequencing the most valuable type-strain genomes for metagenomic binning, comparative biology and taxonomic classification.</title>
        <authorList>
            <person name="Goeker M."/>
        </authorList>
    </citation>
    <scope>NUCLEOTIDE SEQUENCE [LARGE SCALE GENOMIC DNA]</scope>
    <source>
        <strain evidence="3 4">DSM 21352</strain>
    </source>
</reference>
<evidence type="ECO:0000313" key="3">
    <source>
        <dbReference type="EMBL" id="RDI24111.1"/>
    </source>
</evidence>
<proteinExistence type="predicted"/>
<evidence type="ECO:0000256" key="2">
    <source>
        <dbReference type="SAM" id="Phobius"/>
    </source>
</evidence>
<accession>A0A370FDI7</accession>
<dbReference type="SUPFAM" id="SSF54523">
    <property type="entry name" value="Pili subunits"/>
    <property type="match status" value="1"/>
</dbReference>
<dbReference type="RefSeq" id="WP_114803146.1">
    <property type="nucleotide sequence ID" value="NZ_QQAV01000005.1"/>
</dbReference>
<evidence type="ECO:0000256" key="1">
    <source>
        <dbReference type="ARBA" id="ARBA00022481"/>
    </source>
</evidence>
<evidence type="ECO:0000313" key="4">
    <source>
        <dbReference type="Proteomes" id="UP000255265"/>
    </source>
</evidence>
<dbReference type="NCBIfam" id="TIGR02532">
    <property type="entry name" value="IV_pilin_GFxxxE"/>
    <property type="match status" value="1"/>
</dbReference>
<dbReference type="AlphaFoldDB" id="A0A370FDI7"/>
<keyword evidence="2" id="KW-0812">Transmembrane</keyword>
<feature type="transmembrane region" description="Helical" evidence="2">
    <location>
        <begin position="14"/>
        <end position="38"/>
    </location>
</feature>
<organism evidence="3 4">
    <name type="scientific">Pseudacidovorax intermedius</name>
    <dbReference type="NCBI Taxonomy" id="433924"/>
    <lineage>
        <taxon>Bacteria</taxon>
        <taxon>Pseudomonadati</taxon>
        <taxon>Pseudomonadota</taxon>
        <taxon>Betaproteobacteria</taxon>
        <taxon>Burkholderiales</taxon>
        <taxon>Comamonadaceae</taxon>
        <taxon>Pseudacidovorax</taxon>
    </lineage>
</organism>
<name>A0A370FDI7_9BURK</name>
<gene>
    <name evidence="3" type="ORF">DFR41_10526</name>
</gene>
<keyword evidence="2" id="KW-1133">Transmembrane helix</keyword>
<keyword evidence="1" id="KW-0488">Methylation</keyword>
<protein>
    <submittedName>
        <fullName evidence="3">General secretion pathway protein G</fullName>
    </submittedName>
</protein>
<dbReference type="InterPro" id="IPR012902">
    <property type="entry name" value="N_methyl_site"/>
</dbReference>
<dbReference type="EMBL" id="QQAV01000005">
    <property type="protein sequence ID" value="RDI24111.1"/>
    <property type="molecule type" value="Genomic_DNA"/>
</dbReference>
<dbReference type="InterPro" id="IPR045584">
    <property type="entry name" value="Pilin-like"/>
</dbReference>
<dbReference type="InterPro" id="IPR000983">
    <property type="entry name" value="Bac_GSPG_pilin"/>
</dbReference>
<dbReference type="GO" id="GO:0015628">
    <property type="term" value="P:protein secretion by the type II secretion system"/>
    <property type="evidence" value="ECO:0007669"/>
    <property type="project" value="InterPro"/>
</dbReference>
<dbReference type="GO" id="GO:0015627">
    <property type="term" value="C:type II protein secretion system complex"/>
    <property type="evidence" value="ECO:0007669"/>
    <property type="project" value="InterPro"/>
</dbReference>
<keyword evidence="2" id="KW-0472">Membrane</keyword>
<sequence>MREQLRAANTRRQWLLGFTLLELMMVIGLIGVLLGIALPRYADYRDRMKVADAVRDIGVIAAKLSMYGLDNKGFPDSLAQIGWTQPDPWGNPYQYLSMADATVGQKRKDRALHPLNSDFDLYSMGPDGRSVPPLTAQASQDDIIRANDGAFIGKASDY</sequence>
<dbReference type="STRING" id="433924.NS331_15495"/>
<dbReference type="OrthoDB" id="5296638at2"/>
<comment type="caution">
    <text evidence="3">The sequence shown here is derived from an EMBL/GenBank/DDBJ whole genome shotgun (WGS) entry which is preliminary data.</text>
</comment>
<dbReference type="PRINTS" id="PR00813">
    <property type="entry name" value="BCTERIALGSPG"/>
</dbReference>